<evidence type="ECO:0000256" key="2">
    <source>
        <dbReference type="ARBA" id="ARBA00022448"/>
    </source>
</evidence>
<reference evidence="10 11" key="1">
    <citation type="journal article" date="2013" name="Int. J. Syst. Evol. Microbiol.">
        <title>Ilumatobacter nonamiense sp. nov. and Ilumatobacter coccineum sp. nov., isolated from seashore sand.</title>
        <authorList>
            <person name="Matsumoto A."/>
            <person name="Kasai H."/>
            <person name="Matsuo Y."/>
            <person name="Shizuri Y."/>
            <person name="Ichikawa N."/>
            <person name="Fujita N."/>
            <person name="Omura S."/>
            <person name="Takahashi Y."/>
        </authorList>
    </citation>
    <scope>NUCLEOTIDE SEQUENCE [LARGE SCALE GENOMIC DNA]</scope>
    <source>
        <strain evidence="11">NBRC 103263 / KCTC 29153 / YM16-304</strain>
    </source>
</reference>
<dbReference type="KEGG" id="aym:YM304_40210"/>
<feature type="transmembrane region" description="Helical" evidence="9">
    <location>
        <begin position="118"/>
        <end position="136"/>
    </location>
</feature>
<sequence>MRLARRYSWELLLVVLIGLAFVWSSRLSPYFLNRDNLVSSAEFYVIFGLMAFGLLPVILHGEIDISLASTLAVGSVLYAKLADDGVPVIVAMLAVLAVGALLGLVNGALVAVAGLPSLAVTLGTLGAFRGIAFLIAGDQGSVISEDRYLVLGDGEIGPVPVSIIVLLVVGAGAAALLAYTSFGRYSYAVGSNPEASRMAGISVIGTKVIGYVLAGVLSGLAGIIWVGQYQSARGDNADGSILFVITAVVLGGVSIKGGSGRAVGVLLALILLGTIQTGMKLANVPGTSQTLVVGLLLIASIGVPKLVQIVRGLQRTPVITQSGRSDAAEPAASNAS</sequence>
<dbReference type="PANTHER" id="PTHR32196:SF71">
    <property type="entry name" value="AUTOINDUCER 2 IMPORT SYSTEM PERMEASE PROTEIN LSRD"/>
    <property type="match status" value="1"/>
</dbReference>
<dbReference type="PANTHER" id="PTHR32196">
    <property type="entry name" value="ABC TRANSPORTER PERMEASE PROTEIN YPHD-RELATED-RELATED"/>
    <property type="match status" value="1"/>
</dbReference>
<keyword evidence="2" id="KW-0813">Transport</keyword>
<feature type="transmembrane region" description="Helical" evidence="9">
    <location>
        <begin position="65"/>
        <end position="82"/>
    </location>
</feature>
<keyword evidence="4" id="KW-0997">Cell inner membrane</keyword>
<dbReference type="AlphaFoldDB" id="A0A6C7EH81"/>
<evidence type="ECO:0000313" key="11">
    <source>
        <dbReference type="Proteomes" id="UP000011863"/>
    </source>
</evidence>
<dbReference type="Pfam" id="PF02653">
    <property type="entry name" value="BPD_transp_2"/>
    <property type="match status" value="1"/>
</dbReference>
<feature type="transmembrane region" description="Helical" evidence="9">
    <location>
        <begin position="288"/>
        <end position="307"/>
    </location>
</feature>
<protein>
    <recommendedName>
        <fullName evidence="8">Autoinducer 2 import system permease protein LsrD</fullName>
    </recommendedName>
</protein>
<name>A0A6C7EH81_ILUCY</name>
<gene>
    <name evidence="10" type="ORF">YM304_40210</name>
</gene>
<feature type="transmembrane region" description="Helical" evidence="9">
    <location>
        <begin position="88"/>
        <end position="111"/>
    </location>
</feature>
<proteinExistence type="predicted"/>
<evidence type="ECO:0000256" key="6">
    <source>
        <dbReference type="ARBA" id="ARBA00022989"/>
    </source>
</evidence>
<evidence type="ECO:0000256" key="4">
    <source>
        <dbReference type="ARBA" id="ARBA00022519"/>
    </source>
</evidence>
<feature type="transmembrane region" description="Helical" evidence="9">
    <location>
        <begin position="37"/>
        <end position="58"/>
    </location>
</feature>
<dbReference type="GO" id="GO:0005886">
    <property type="term" value="C:plasma membrane"/>
    <property type="evidence" value="ECO:0007669"/>
    <property type="project" value="UniProtKB-SubCell"/>
</dbReference>
<evidence type="ECO:0000256" key="1">
    <source>
        <dbReference type="ARBA" id="ARBA00004651"/>
    </source>
</evidence>
<keyword evidence="7 9" id="KW-0472">Membrane</keyword>
<keyword evidence="11" id="KW-1185">Reference proteome</keyword>
<evidence type="ECO:0000256" key="7">
    <source>
        <dbReference type="ARBA" id="ARBA00023136"/>
    </source>
</evidence>
<evidence type="ECO:0000256" key="3">
    <source>
        <dbReference type="ARBA" id="ARBA00022475"/>
    </source>
</evidence>
<keyword evidence="6 9" id="KW-1133">Transmembrane helix</keyword>
<dbReference type="RefSeq" id="WP_015443582.1">
    <property type="nucleotide sequence ID" value="NC_020520.1"/>
</dbReference>
<keyword evidence="5 9" id="KW-0812">Transmembrane</keyword>
<evidence type="ECO:0000256" key="8">
    <source>
        <dbReference type="ARBA" id="ARBA00039381"/>
    </source>
</evidence>
<evidence type="ECO:0000313" key="10">
    <source>
        <dbReference type="EMBL" id="BAN04335.1"/>
    </source>
</evidence>
<feature type="transmembrane region" description="Helical" evidence="9">
    <location>
        <begin position="156"/>
        <end position="179"/>
    </location>
</feature>
<evidence type="ECO:0000256" key="9">
    <source>
        <dbReference type="SAM" id="Phobius"/>
    </source>
</evidence>
<dbReference type="EMBL" id="AP012057">
    <property type="protein sequence ID" value="BAN04335.1"/>
    <property type="molecule type" value="Genomic_DNA"/>
</dbReference>
<feature type="transmembrane region" description="Helical" evidence="9">
    <location>
        <begin position="262"/>
        <end position="282"/>
    </location>
</feature>
<dbReference type="GO" id="GO:0022857">
    <property type="term" value="F:transmembrane transporter activity"/>
    <property type="evidence" value="ECO:0007669"/>
    <property type="project" value="InterPro"/>
</dbReference>
<accession>A0A6C7EH81</accession>
<dbReference type="Proteomes" id="UP000011863">
    <property type="component" value="Chromosome"/>
</dbReference>
<dbReference type="CDD" id="cd06579">
    <property type="entry name" value="TM_PBP1_transp_AraH_like"/>
    <property type="match status" value="1"/>
</dbReference>
<dbReference type="InterPro" id="IPR001851">
    <property type="entry name" value="ABC_transp_permease"/>
</dbReference>
<comment type="subcellular location">
    <subcellularLocation>
        <location evidence="1">Cell membrane</location>
        <topology evidence="1">Multi-pass membrane protein</topology>
    </subcellularLocation>
</comment>
<feature type="transmembrane region" description="Helical" evidence="9">
    <location>
        <begin position="208"/>
        <end position="227"/>
    </location>
</feature>
<keyword evidence="3" id="KW-1003">Cell membrane</keyword>
<organism evidence="10 11">
    <name type="scientific">Ilumatobacter coccineus (strain NBRC 103263 / KCTC 29153 / YM16-304)</name>
    <dbReference type="NCBI Taxonomy" id="1313172"/>
    <lineage>
        <taxon>Bacteria</taxon>
        <taxon>Bacillati</taxon>
        <taxon>Actinomycetota</taxon>
        <taxon>Acidimicrobiia</taxon>
        <taxon>Acidimicrobiales</taxon>
        <taxon>Ilumatobacteraceae</taxon>
        <taxon>Ilumatobacter</taxon>
    </lineage>
</organism>
<evidence type="ECO:0000256" key="5">
    <source>
        <dbReference type="ARBA" id="ARBA00022692"/>
    </source>
</evidence>
<feature type="transmembrane region" description="Helical" evidence="9">
    <location>
        <begin position="239"/>
        <end position="255"/>
    </location>
</feature>
<dbReference type="OrthoDB" id="7947581at2"/>